<dbReference type="GO" id="GO:0015631">
    <property type="term" value="F:tubulin binding"/>
    <property type="evidence" value="ECO:0007669"/>
    <property type="project" value="TreeGrafter"/>
</dbReference>
<dbReference type="SMART" id="SM00233">
    <property type="entry name" value="PH"/>
    <property type="match status" value="1"/>
</dbReference>
<feature type="coiled-coil region" evidence="1">
    <location>
        <begin position="181"/>
        <end position="208"/>
    </location>
</feature>
<evidence type="ECO:0000259" key="3">
    <source>
        <dbReference type="PROSITE" id="PS50003"/>
    </source>
</evidence>
<dbReference type="GO" id="GO:0000226">
    <property type="term" value="P:microtubule cytoskeleton organization"/>
    <property type="evidence" value="ECO:0007669"/>
    <property type="project" value="TreeGrafter"/>
</dbReference>
<dbReference type="PROSITE" id="PS50003">
    <property type="entry name" value="PH_DOMAIN"/>
    <property type="match status" value="1"/>
</dbReference>
<feature type="compositionally biased region" description="Acidic residues" evidence="2">
    <location>
        <begin position="472"/>
        <end position="481"/>
    </location>
</feature>
<feature type="region of interest" description="Disordered" evidence="2">
    <location>
        <begin position="347"/>
        <end position="378"/>
    </location>
</feature>
<dbReference type="SUPFAM" id="SSF50729">
    <property type="entry name" value="PH domain-like"/>
    <property type="match status" value="1"/>
</dbReference>
<dbReference type="InterPro" id="IPR024774">
    <property type="entry name" value="PH_dom-Mcp5-type"/>
</dbReference>
<feature type="coiled-coil region" evidence="1">
    <location>
        <begin position="297"/>
        <end position="331"/>
    </location>
</feature>
<dbReference type="GO" id="GO:0032065">
    <property type="term" value="P:maintenance of protein location in cell cortex"/>
    <property type="evidence" value="ECO:0007669"/>
    <property type="project" value="InterPro"/>
</dbReference>
<evidence type="ECO:0000256" key="2">
    <source>
        <dbReference type="SAM" id="MobiDB-lite"/>
    </source>
</evidence>
<feature type="compositionally biased region" description="Polar residues" evidence="2">
    <location>
        <begin position="132"/>
        <end position="147"/>
    </location>
</feature>
<organism evidence="4 5">
    <name type="scientific">Cryoendolithus antarcticus</name>
    <dbReference type="NCBI Taxonomy" id="1507870"/>
    <lineage>
        <taxon>Eukaryota</taxon>
        <taxon>Fungi</taxon>
        <taxon>Dikarya</taxon>
        <taxon>Ascomycota</taxon>
        <taxon>Pezizomycotina</taxon>
        <taxon>Dothideomycetes</taxon>
        <taxon>Dothideomycetidae</taxon>
        <taxon>Cladosporiales</taxon>
        <taxon>Cladosporiaceae</taxon>
        <taxon>Cryoendolithus</taxon>
    </lineage>
</organism>
<feature type="compositionally biased region" description="Polar residues" evidence="2">
    <location>
        <begin position="428"/>
        <end position="437"/>
    </location>
</feature>
<dbReference type="InterPro" id="IPR053005">
    <property type="entry name" value="Nuclear_Pos-Cytoskel_Interact"/>
</dbReference>
<feature type="domain" description="PH" evidence="3">
    <location>
        <begin position="1341"/>
        <end position="1452"/>
    </location>
</feature>
<sequence>MANPLAPLSPNADPFSDNTPSLPHPAPLRYASFDASQNVNSHQSPAQARRALEAHLQATDRRIHDASKLGTTLLQQRKDLATRLREVEELDKENQVPAELQNKLAELEKEYHEVGRESARAFLPKAKPANGGSEQSVFETQARSSPSKVAAPSRRQRNQPTNRVHDIEFATEISTQLLAQVRQLQGALAEKEDALEEATRGKGQLENEYSGLSLRMKGLGDELQRSKDENWTLETKVQDLETGLRESGDKEHKLGLAVKTLGNERGIAQQEAEDLRSLHQKIASEHKTIIRQHEGDLHVLRREATGHETEKQRLQKKVDELTSQNTELAKAVSYRWNAANNVPILPAGGNNLSSNSDADPEPSEAGSQVKNTPARAGHLESETLKSSLTHAHRMIQNLKNNIHREKTEKVELRRMLNDARDELEGKRNSTTGAQVANMSKKRRSETENAKLKNRGLKPGDRLGANRSSTTEIMEDGEDWEDHEASPTRSRSTGGMKMPGTFKASDSETTDAFETADETRGTETEAFQTGHESFGDDSDELTETEGPARTARGPSYSSPGIASGSSRPGVDKRHSYMSTASTSAGEHSDNSVSDDEDRPAAVSTPVAHNGSKYRLRMSRHLAPGSRKGSARSPGEFGSSPAVSSDRGTPVPVGMSLGDELAGLDSDSINGSARSSRFYDEEAEAGGDMPSSPPTQILDEGARDRDVDIGAPTMLPSSPTPTGEQAVLAQQANAAMLAHEGVRRKAEMVDAAVMTEPWEPKAAALPVTEDHADGIDGGLKKRAVDVVGGALAGVGMGSLVGRRHGDDDGTGVKEVHGDAGPAVVSADRDVPSGPSPEATAEAGAVEPKALRERGSLHTLAGTASTPNDVDAARSPVPARAEEKVLSSAAPALPVHTHLSNGSPTLPIASALQTLAEPTQVKPEPMKLQHSTIITLNETEPTATAPRPSTAQKSEIPLVAAGAAGAGALAGSALTSSHAAKSVAPQQSFSFSPMIAQAVEPVARPARTSSLAGAAGEIPGTETARPGAGFFAAVPLDKTNGGVSREIEQVHEKFTSRPGTAVTTEDDRADDLRLIEPKVYGGVRGSKGIPTLAFGDEDEEQRSMVPAPLQTEQRSPRTQELVERGRPITRYGEDTPAKAAMADEGSQTTVSGEEIERMLRDKSKVLPTAVAAGTFGAFGGAAGAFMASGSPRRSIDSAATGDLSQTRSGPRRPASANSMRNKSLAAQPPLPADHNRKIMTAAQTTGSSPATPVAVPGAMGPPMFPASAMRPPRTPSDPYGHATVLTPQRDGTTPRAVKAPQHHASVSSFASELDTRFNIHPSRFPPDHQHPSSTDPRIIQAITQTMIGEYLWKYTRKAGGGKQSSTRHRRFFWVHPYTRTLYWSDTDPSRAGSKVLKAKSLAVEGVRVVSDENVNPPGLWGKSIVVVTPGREIVFTAPTGARHETWSNALSYLLLRTGEERDKDVAEDTGAITEDDIAEFNPGARERRSTDYRSDNEHQGLGFSIKRSLSRLTNRQSFSSYNSRTTARTASPTKFDRSEKDRTYPPPVLSLAQRQSRAANAASPSLVPTQHEASRSTYRRRDAEPETPGKSEGRFASITSRFSSAGRGRESFSTRRGGAQSAMSQRSEGVYDASVVDGRASAEDLRQVIERREVEGRGREGGGGVEDGNMMSAVFRGEVGLDIIMVIVMVIGMGVRRVEGLSRRGVRVGWWGVGDEEELISGKVGSEAM</sequence>
<accession>A0A1V8TQE1</accession>
<feature type="region of interest" description="Disordered" evidence="2">
    <location>
        <begin position="1465"/>
        <end position="1632"/>
    </location>
</feature>
<reference evidence="5" key="1">
    <citation type="submission" date="2017-03" db="EMBL/GenBank/DDBJ databases">
        <title>Genomes of endolithic fungi from Antarctica.</title>
        <authorList>
            <person name="Coleine C."/>
            <person name="Masonjones S."/>
            <person name="Stajich J.E."/>
        </authorList>
    </citation>
    <scope>NUCLEOTIDE SEQUENCE [LARGE SCALE GENOMIC DNA]</scope>
    <source>
        <strain evidence="5">CCFEE 5527</strain>
    </source>
</reference>
<feature type="region of interest" description="Disordered" evidence="2">
    <location>
        <begin position="1"/>
        <end position="29"/>
    </location>
</feature>
<feature type="compositionally biased region" description="Basic and acidic residues" evidence="2">
    <location>
        <begin position="1576"/>
        <end position="1590"/>
    </location>
</feature>
<feature type="compositionally biased region" description="Polar residues" evidence="2">
    <location>
        <begin position="1507"/>
        <end position="1529"/>
    </location>
</feature>
<dbReference type="OrthoDB" id="2149224at2759"/>
<feature type="compositionally biased region" description="Basic and acidic residues" evidence="2">
    <location>
        <begin position="1481"/>
        <end position="1495"/>
    </location>
</feature>
<dbReference type="PANTHER" id="PTHR28190:SF1">
    <property type="entry name" value="NUCLEAR MIGRATION PROTEIN NUM1"/>
    <property type="match status" value="1"/>
</dbReference>
<feature type="region of interest" description="Disordered" evidence="2">
    <location>
        <begin position="802"/>
        <end position="881"/>
    </location>
</feature>
<dbReference type="InParanoid" id="A0A1V8TQE1"/>
<dbReference type="Proteomes" id="UP000192596">
    <property type="component" value="Unassembled WGS sequence"/>
</dbReference>
<feature type="region of interest" description="Disordered" evidence="2">
    <location>
        <begin position="121"/>
        <end position="162"/>
    </location>
</feature>
<feature type="compositionally biased region" description="Polar residues" evidence="2">
    <location>
        <begin position="575"/>
        <end position="584"/>
    </location>
</feature>
<feature type="compositionally biased region" description="Basic and acidic residues" evidence="2">
    <location>
        <begin position="802"/>
        <end position="815"/>
    </location>
</feature>
<evidence type="ECO:0000313" key="5">
    <source>
        <dbReference type="Proteomes" id="UP000192596"/>
    </source>
</evidence>
<feature type="region of interest" description="Disordered" evidence="2">
    <location>
        <begin position="419"/>
        <end position="721"/>
    </location>
</feature>
<feature type="compositionally biased region" description="Low complexity" evidence="2">
    <location>
        <begin position="1549"/>
        <end position="1560"/>
    </location>
</feature>
<feature type="compositionally biased region" description="Low complexity" evidence="2">
    <location>
        <begin position="552"/>
        <end position="567"/>
    </location>
</feature>
<dbReference type="GO" id="GO:0005543">
    <property type="term" value="F:phospholipid binding"/>
    <property type="evidence" value="ECO:0007669"/>
    <property type="project" value="InterPro"/>
</dbReference>
<proteinExistence type="predicted"/>
<dbReference type="GO" id="GO:0005938">
    <property type="term" value="C:cell cortex"/>
    <property type="evidence" value="ECO:0007669"/>
    <property type="project" value="InterPro"/>
</dbReference>
<dbReference type="CDD" id="cd13365">
    <property type="entry name" value="PH_PLC_plant-like"/>
    <property type="match status" value="1"/>
</dbReference>
<keyword evidence="5" id="KW-1185">Reference proteome</keyword>
<comment type="caution">
    <text evidence="4">The sequence shown here is derived from an EMBL/GenBank/DDBJ whole genome shotgun (WGS) entry which is preliminary data.</text>
</comment>
<feature type="coiled-coil region" evidence="1">
    <location>
        <begin position="90"/>
        <end position="117"/>
    </location>
</feature>
<gene>
    <name evidence="4" type="ORF">B0A48_01828</name>
</gene>
<dbReference type="PANTHER" id="PTHR28190">
    <property type="entry name" value="NUCLEAR MIGRATION PROTEIN NUM1"/>
    <property type="match status" value="1"/>
</dbReference>
<evidence type="ECO:0000256" key="1">
    <source>
        <dbReference type="SAM" id="Coils"/>
    </source>
</evidence>
<feature type="compositionally biased region" description="Basic and acidic residues" evidence="2">
    <location>
        <begin position="1531"/>
        <end position="1540"/>
    </location>
</feature>
<dbReference type="InterPro" id="IPR001849">
    <property type="entry name" value="PH_domain"/>
</dbReference>
<dbReference type="EMBL" id="NAJO01000003">
    <property type="protein sequence ID" value="OQO13599.1"/>
    <property type="molecule type" value="Genomic_DNA"/>
</dbReference>
<evidence type="ECO:0000313" key="4">
    <source>
        <dbReference type="EMBL" id="OQO13599.1"/>
    </source>
</evidence>
<feature type="region of interest" description="Disordered" evidence="2">
    <location>
        <begin position="1090"/>
        <end position="1118"/>
    </location>
</feature>
<name>A0A1V8TQE1_9PEZI</name>
<dbReference type="GO" id="GO:0005739">
    <property type="term" value="C:mitochondrion"/>
    <property type="evidence" value="ECO:0007669"/>
    <property type="project" value="TreeGrafter"/>
</dbReference>
<dbReference type="STRING" id="1507870.A0A1V8TQE1"/>
<feature type="region of interest" description="Disordered" evidence="2">
    <location>
        <begin position="1187"/>
        <end position="1230"/>
    </location>
</feature>
<protein>
    <recommendedName>
        <fullName evidence="3">PH domain-containing protein</fullName>
    </recommendedName>
</protein>
<keyword evidence="1" id="KW-0175">Coiled coil</keyword>
<dbReference type="Pfam" id="PF12814">
    <property type="entry name" value="Mcp5_PH"/>
    <property type="match status" value="1"/>
</dbReference>